<name>A0A7L9U2D7_9BURK</name>
<organism evidence="3 4">
    <name type="scientific">Massilia litorea</name>
    <dbReference type="NCBI Taxonomy" id="2769491"/>
    <lineage>
        <taxon>Bacteria</taxon>
        <taxon>Pseudomonadati</taxon>
        <taxon>Pseudomonadota</taxon>
        <taxon>Betaproteobacteria</taxon>
        <taxon>Burkholderiales</taxon>
        <taxon>Oxalobacteraceae</taxon>
        <taxon>Telluria group</taxon>
        <taxon>Massilia</taxon>
    </lineage>
</organism>
<sequence>MLHTKVKEELVEEGVTSGVEQEEETFKSHEPFDPASISLSSKVVALDTVLRRIRNGTIVLNPDFQRNYVWDSERKSLLIESMMLRIPLPMFYVSEDKDGIWEVVDGLQRLTTIRDFILGPDGDGKGFSLRGLEFWGDIFDGNNFFTIEKRAKMPRIINNIMEAELSFTIINPDTPEKVKRNIFKRINTGGMRLSSQEIRHALYQGEATELLKEMVSTTAYKKFVGKTVKDGRMAGRELVLRFLSFYLRERKSYKGDMDAFLSDTMRFVNGDLKFEDVRRIPNVKVLADFDRALERANILFGEHAFRRSKGRERKTPINKSLFDVWTYCLAKINVEWFNKIIERQGAFEAAYYALLENDSDFSDSIGRYGGDLAGVRYRFDRIISLLRSIKND</sequence>
<feature type="domain" description="GmrSD restriction endonucleases N-terminal" evidence="2">
    <location>
        <begin position="49"/>
        <end position="203"/>
    </location>
</feature>
<evidence type="ECO:0000313" key="4">
    <source>
        <dbReference type="Proteomes" id="UP000593875"/>
    </source>
</evidence>
<evidence type="ECO:0000259" key="2">
    <source>
        <dbReference type="Pfam" id="PF03235"/>
    </source>
</evidence>
<feature type="region of interest" description="Disordered" evidence="1">
    <location>
        <begin position="11"/>
        <end position="31"/>
    </location>
</feature>
<evidence type="ECO:0000256" key="1">
    <source>
        <dbReference type="SAM" id="MobiDB-lite"/>
    </source>
</evidence>
<dbReference type="PANTHER" id="PTHR39639:SF1">
    <property type="entry name" value="DUF262 DOMAIN-CONTAINING PROTEIN"/>
    <property type="match status" value="1"/>
</dbReference>
<dbReference type="Proteomes" id="UP000593875">
    <property type="component" value="Chromosome"/>
</dbReference>
<dbReference type="PANTHER" id="PTHR39639">
    <property type="entry name" value="CHROMOSOME 16, WHOLE GENOME SHOTGUN SEQUENCE"/>
    <property type="match status" value="1"/>
</dbReference>
<dbReference type="RefSeq" id="WP_193685495.1">
    <property type="nucleotide sequence ID" value="NZ_CP062941.1"/>
</dbReference>
<reference evidence="3 4" key="1">
    <citation type="submission" date="2020-10" db="EMBL/GenBank/DDBJ databases">
        <title>Genome sequencing of Massilia sp. LPB0304.</title>
        <authorList>
            <person name="Kim J."/>
        </authorList>
    </citation>
    <scope>NUCLEOTIDE SEQUENCE [LARGE SCALE GENOMIC DNA]</scope>
    <source>
        <strain evidence="3 4">LPB0304</strain>
    </source>
</reference>
<dbReference type="Pfam" id="PF03235">
    <property type="entry name" value="GmrSD_N"/>
    <property type="match status" value="1"/>
</dbReference>
<dbReference type="EMBL" id="CP062941">
    <property type="protein sequence ID" value="QOL48452.1"/>
    <property type="molecule type" value="Genomic_DNA"/>
</dbReference>
<dbReference type="AlphaFoldDB" id="A0A7L9U2D7"/>
<dbReference type="InterPro" id="IPR004919">
    <property type="entry name" value="GmrSD_N"/>
</dbReference>
<evidence type="ECO:0000313" key="3">
    <source>
        <dbReference type="EMBL" id="QOL48452.1"/>
    </source>
</evidence>
<keyword evidence="4" id="KW-1185">Reference proteome</keyword>
<accession>A0A7L9U2D7</accession>
<protein>
    <submittedName>
        <fullName evidence="3">DUF262 domain-containing protein</fullName>
    </submittedName>
</protein>
<gene>
    <name evidence="3" type="ORF">LPB04_15935</name>
</gene>
<dbReference type="KEGG" id="mlir:LPB04_15935"/>
<proteinExistence type="predicted"/>